<dbReference type="GO" id="GO:0005096">
    <property type="term" value="F:GTPase activator activity"/>
    <property type="evidence" value="ECO:0007669"/>
    <property type="project" value="UniProtKB-KW"/>
</dbReference>
<keyword evidence="1" id="KW-0343">GTPase activation</keyword>
<dbReference type="InterPro" id="IPR032675">
    <property type="entry name" value="LRR_dom_sf"/>
</dbReference>
<dbReference type="InterPro" id="IPR027038">
    <property type="entry name" value="RanGap"/>
</dbReference>
<keyword evidence="2" id="KW-0433">Leucine-rich repeat</keyword>
<dbReference type="PANTHER" id="PTHR24113">
    <property type="entry name" value="RAN GTPASE-ACTIVATING PROTEIN 1"/>
    <property type="match status" value="1"/>
</dbReference>
<dbReference type="InterPro" id="IPR001810">
    <property type="entry name" value="F-box_dom"/>
</dbReference>
<evidence type="ECO:0000256" key="3">
    <source>
        <dbReference type="ARBA" id="ARBA00022737"/>
    </source>
</evidence>
<dbReference type="InterPro" id="IPR036047">
    <property type="entry name" value="F-box-like_dom_sf"/>
</dbReference>
<feature type="domain" description="F-box" evidence="4">
    <location>
        <begin position="1"/>
        <end position="48"/>
    </location>
</feature>
<evidence type="ECO:0000259" key="4">
    <source>
        <dbReference type="PROSITE" id="PS50181"/>
    </source>
</evidence>
<organism evidence="5">
    <name type="scientific">Adineta vaga</name>
    <name type="common">Rotifer</name>
    <name type="synonym">Callidina vaga</name>
    <dbReference type="NCBI Taxonomy" id="104782"/>
    <lineage>
        <taxon>Eukaryota</taxon>
        <taxon>Metazoa</taxon>
        <taxon>Spiralia</taxon>
        <taxon>Gnathifera</taxon>
        <taxon>Rotifera</taxon>
        <taxon>Eurotatoria</taxon>
        <taxon>Bdelloidea</taxon>
        <taxon>Adinetida</taxon>
        <taxon>Adinetidae</taxon>
        <taxon>Adineta</taxon>
    </lineage>
</organism>
<dbReference type="GO" id="GO:0006913">
    <property type="term" value="P:nucleocytoplasmic transport"/>
    <property type="evidence" value="ECO:0007669"/>
    <property type="project" value="TreeGrafter"/>
</dbReference>
<dbReference type="PROSITE" id="PS50181">
    <property type="entry name" value="FBOX"/>
    <property type="match status" value="1"/>
</dbReference>
<dbReference type="SUPFAM" id="SSF81383">
    <property type="entry name" value="F-box domain"/>
    <property type="match status" value="1"/>
</dbReference>
<dbReference type="SUPFAM" id="SSF52047">
    <property type="entry name" value="RNI-like"/>
    <property type="match status" value="1"/>
</dbReference>
<evidence type="ECO:0000256" key="1">
    <source>
        <dbReference type="ARBA" id="ARBA00022468"/>
    </source>
</evidence>
<dbReference type="Gene3D" id="3.80.10.10">
    <property type="entry name" value="Ribonuclease Inhibitor"/>
    <property type="match status" value="2"/>
</dbReference>
<dbReference type="GO" id="GO:0048471">
    <property type="term" value="C:perinuclear region of cytoplasm"/>
    <property type="evidence" value="ECO:0007669"/>
    <property type="project" value="TreeGrafter"/>
</dbReference>
<evidence type="ECO:0000313" key="5">
    <source>
        <dbReference type="EMBL" id="ADD91459.1"/>
    </source>
</evidence>
<dbReference type="GO" id="GO:0005829">
    <property type="term" value="C:cytosol"/>
    <property type="evidence" value="ECO:0007669"/>
    <property type="project" value="TreeGrafter"/>
</dbReference>
<dbReference type="PANTHER" id="PTHR24113:SF12">
    <property type="entry name" value="RAN GTPASE-ACTIVATING PROTEIN 1"/>
    <property type="match status" value="1"/>
</dbReference>
<dbReference type="SMART" id="SM00368">
    <property type="entry name" value="LRR_RI"/>
    <property type="match status" value="6"/>
</dbReference>
<dbReference type="AlphaFoldDB" id="D4NWE0"/>
<protein>
    <submittedName>
        <fullName evidence="5">Leucine rich repeat containing protein</fullName>
    </submittedName>
</protein>
<name>D4NWE0_ADIVA</name>
<dbReference type="Pfam" id="PF13516">
    <property type="entry name" value="LRR_6"/>
    <property type="match status" value="7"/>
</dbReference>
<keyword evidence="3" id="KW-0677">Repeat</keyword>
<dbReference type="InterPro" id="IPR001611">
    <property type="entry name" value="Leu-rich_rpt"/>
</dbReference>
<proteinExistence type="predicted"/>
<dbReference type="GO" id="GO:0005634">
    <property type="term" value="C:nucleus"/>
    <property type="evidence" value="ECO:0007669"/>
    <property type="project" value="TreeGrafter"/>
</dbReference>
<accession>D4NWE0</accession>
<evidence type="ECO:0000256" key="2">
    <source>
        <dbReference type="ARBA" id="ARBA00022614"/>
    </source>
</evidence>
<reference evidence="5" key="1">
    <citation type="submission" date="2009-12" db="EMBL/GenBank/DDBJ databases">
        <title>Genome structure of bdelloid rotifers: shaped by asexuality or desiccation?</title>
        <authorList>
            <person name="Gladyshev E.A."/>
            <person name="Arkhipova I.R."/>
        </authorList>
    </citation>
    <scope>NUCLEOTIDE SEQUENCE</scope>
</reference>
<sequence>MYTFSTLPIELVYRILDHLSDFTLFFSMQNVCQRFNQILNIYHRYQVSLQSALPILSSVQAHMSLAIYNLISLFKEKQISQLQSNFHDELFYIMPRLHTIFRSKNKHRLLFSLHEPRSNTFTHYRHTSCIMLYLTLTTIDLGCDEIGDQGAQLIGDALRINTTLTALDLGYNEIGHQGAQHIGDALRTNTTLSTLNLRSNQVGHQGAQHIGDALRTNTTLSTLNLRSNQVGHQGAQHIGDALRTNTTLTALDLGYNEIGDQGAQLIGDALRINTTLRTLNLANNEIDDQGAEHIGDALRINTTLTTLDLGYNEIGD</sequence>
<dbReference type="GO" id="GO:0031267">
    <property type="term" value="F:small GTPase binding"/>
    <property type="evidence" value="ECO:0007669"/>
    <property type="project" value="TreeGrafter"/>
</dbReference>
<dbReference type="EMBL" id="GU373045">
    <property type="protein sequence ID" value="ADD91459.1"/>
    <property type="molecule type" value="Genomic_DNA"/>
</dbReference>